<dbReference type="Pfam" id="PF14175">
    <property type="entry name" value="YaaC"/>
    <property type="match status" value="1"/>
</dbReference>
<dbReference type="RefSeq" id="WP_109586639.1">
    <property type="nucleotide sequence ID" value="NZ_CP029477.1"/>
</dbReference>
<proteinExistence type="predicted"/>
<evidence type="ECO:0000313" key="1">
    <source>
        <dbReference type="EMBL" id="AWM75807.1"/>
    </source>
</evidence>
<keyword evidence="2" id="KW-1185">Reference proteome</keyword>
<reference evidence="1 2" key="1">
    <citation type="submission" date="2018-05" db="EMBL/GenBank/DDBJ databases">
        <title>Reference genomes for bee gut microbiota database.</title>
        <authorList>
            <person name="Ellegaard K.M."/>
        </authorList>
    </citation>
    <scope>NUCLEOTIDE SEQUENCE [LARGE SCALE GENOMIC DNA]</scope>
    <source>
        <strain evidence="1 2">ESL0186</strain>
    </source>
</reference>
<dbReference type="EMBL" id="CP029477">
    <property type="protein sequence ID" value="AWM75807.1"/>
    <property type="molecule type" value="Genomic_DNA"/>
</dbReference>
<sequence length="335" mass="38632">MKRQIIFSENPIRDLWVNIEKYSYPYNIKKYLKNKEASEKLINSISGSILQAKEFFNASTHVTIQTSPILLYYGTINLLFASSALLTGIVPEINGHGLTLKKDDIYKTDLLKLSITVHNGKKDGFAYYYQSLEKKLLNSSEIWTIQDCLSAIPELAFQFINQFGITKTHIIPVNRIVTNDDTAFVTKSEIIDFSTLELLIDNDKKYNKNYFKPERNFKGGAVLRKKLNGKSLIKSAYNGQYYLTVSFNEVNDLSEKIYGLFGSYIALFGLCTLCRYYPQIWTPYIRQDPSGDVNYIKVFLSYIHRYIPNIILDYIENTKHIYSSSLLLSDHKTDN</sequence>
<organism evidence="1 2">
    <name type="scientific">Lactobacillus kullabergensis</name>
    <dbReference type="NCBI Taxonomy" id="1218493"/>
    <lineage>
        <taxon>Bacteria</taxon>
        <taxon>Bacillati</taxon>
        <taxon>Bacillota</taxon>
        <taxon>Bacilli</taxon>
        <taxon>Lactobacillales</taxon>
        <taxon>Lactobacillaceae</taxon>
        <taxon>Lactobacillus</taxon>
    </lineage>
</organism>
<accession>A0ABM6W1N7</accession>
<dbReference type="Proteomes" id="UP000246036">
    <property type="component" value="Chromosome"/>
</dbReference>
<dbReference type="InterPro" id="IPR026988">
    <property type="entry name" value="YaaC-like"/>
</dbReference>
<evidence type="ECO:0008006" key="3">
    <source>
        <dbReference type="Google" id="ProtNLM"/>
    </source>
</evidence>
<protein>
    <recommendedName>
        <fullName evidence="3">YaaC-like Protein</fullName>
    </recommendedName>
</protein>
<name>A0ABM6W1N7_9LACO</name>
<evidence type="ECO:0000313" key="2">
    <source>
        <dbReference type="Proteomes" id="UP000246036"/>
    </source>
</evidence>
<gene>
    <name evidence="1" type="ORF">DKL58_07390</name>
</gene>